<dbReference type="InterPro" id="IPR004360">
    <property type="entry name" value="Glyas_Fos-R_dOase_dom"/>
</dbReference>
<dbReference type="CDD" id="cd06587">
    <property type="entry name" value="VOC"/>
    <property type="match status" value="1"/>
</dbReference>
<dbReference type="PROSITE" id="PS51819">
    <property type="entry name" value="VOC"/>
    <property type="match status" value="1"/>
</dbReference>
<evidence type="ECO:0000313" key="2">
    <source>
        <dbReference type="EMBL" id="NNH21980.1"/>
    </source>
</evidence>
<comment type="caution">
    <text evidence="2">The sequence shown here is derived from an EMBL/GenBank/DDBJ whole genome shotgun (WGS) entry which is preliminary data.</text>
</comment>
<dbReference type="RefSeq" id="WP_171201836.1">
    <property type="nucleotide sequence ID" value="NZ_BAAANP010000001.1"/>
</dbReference>
<organism evidence="2 3">
    <name type="scientific">Pseudokineococcus marinus</name>
    <dbReference type="NCBI Taxonomy" id="351215"/>
    <lineage>
        <taxon>Bacteria</taxon>
        <taxon>Bacillati</taxon>
        <taxon>Actinomycetota</taxon>
        <taxon>Actinomycetes</taxon>
        <taxon>Kineosporiales</taxon>
        <taxon>Kineosporiaceae</taxon>
        <taxon>Pseudokineococcus</taxon>
    </lineage>
</organism>
<accession>A0A849BFX4</accession>
<name>A0A849BFX4_9ACTN</name>
<evidence type="ECO:0000313" key="3">
    <source>
        <dbReference type="Proteomes" id="UP000555552"/>
    </source>
</evidence>
<dbReference type="AlphaFoldDB" id="A0A849BFX4"/>
<dbReference type="SUPFAM" id="SSF54593">
    <property type="entry name" value="Glyoxalase/Bleomycin resistance protein/Dihydroxybiphenyl dioxygenase"/>
    <property type="match status" value="1"/>
</dbReference>
<evidence type="ECO:0000259" key="1">
    <source>
        <dbReference type="PROSITE" id="PS51819"/>
    </source>
</evidence>
<gene>
    <name evidence="2" type="ORF">HLB09_02525</name>
</gene>
<dbReference type="InterPro" id="IPR029068">
    <property type="entry name" value="Glyas_Bleomycin-R_OHBP_Dase"/>
</dbReference>
<sequence>MDVSSVTVGLPVSDLARAVAWYQRVLEMGDPDLEIGDDLVEFQVGPVWLQLGRGATARSGAQVVLRLGVADAAAEHERLLGLGVDAEPLEHVEGVVDHFGFRDPDGNRLGVYALAQESSAP</sequence>
<proteinExistence type="predicted"/>
<dbReference type="InterPro" id="IPR037523">
    <property type="entry name" value="VOC_core"/>
</dbReference>
<dbReference type="EMBL" id="JABEMA010000014">
    <property type="protein sequence ID" value="NNH21980.1"/>
    <property type="molecule type" value="Genomic_DNA"/>
</dbReference>
<dbReference type="Gene3D" id="3.10.180.10">
    <property type="entry name" value="2,3-Dihydroxybiphenyl 1,2-Dioxygenase, domain 1"/>
    <property type="match status" value="1"/>
</dbReference>
<protein>
    <submittedName>
        <fullName evidence="2">VOC family protein</fullName>
    </submittedName>
</protein>
<dbReference type="Pfam" id="PF00903">
    <property type="entry name" value="Glyoxalase"/>
    <property type="match status" value="1"/>
</dbReference>
<feature type="domain" description="VOC" evidence="1">
    <location>
        <begin position="2"/>
        <end position="114"/>
    </location>
</feature>
<dbReference type="Proteomes" id="UP000555552">
    <property type="component" value="Unassembled WGS sequence"/>
</dbReference>
<reference evidence="2 3" key="1">
    <citation type="submission" date="2020-05" db="EMBL/GenBank/DDBJ databases">
        <title>MicrobeNet Type strains.</title>
        <authorList>
            <person name="Nicholson A.C."/>
        </authorList>
    </citation>
    <scope>NUCLEOTIDE SEQUENCE [LARGE SCALE GENOMIC DNA]</scope>
    <source>
        <strain evidence="2 3">JCM 14547</strain>
    </source>
</reference>
<keyword evidence="3" id="KW-1185">Reference proteome</keyword>